<feature type="transmembrane region" description="Helical" evidence="4">
    <location>
        <begin position="226"/>
        <end position="244"/>
    </location>
</feature>
<dbReference type="InterPro" id="IPR057326">
    <property type="entry name" value="KR_dom"/>
</dbReference>
<comment type="caution">
    <text evidence="6">The sequence shown here is derived from an EMBL/GenBank/DDBJ whole genome shotgun (WGS) entry which is preliminary data.</text>
</comment>
<dbReference type="PANTHER" id="PTHR44196">
    <property type="entry name" value="DEHYDROGENASE/REDUCTASE SDR FAMILY MEMBER 7B"/>
    <property type="match status" value="1"/>
</dbReference>
<dbReference type="GeneID" id="94362692"/>
<dbReference type="GO" id="GO:0016491">
    <property type="term" value="F:oxidoreductase activity"/>
    <property type="evidence" value="ECO:0007669"/>
    <property type="project" value="UniProtKB-KW"/>
</dbReference>
<dbReference type="Proteomes" id="UP000608662">
    <property type="component" value="Unassembled WGS sequence"/>
</dbReference>
<evidence type="ECO:0000256" key="1">
    <source>
        <dbReference type="ARBA" id="ARBA00006484"/>
    </source>
</evidence>
<evidence type="ECO:0000256" key="4">
    <source>
        <dbReference type="SAM" id="Phobius"/>
    </source>
</evidence>
<evidence type="ECO:0000259" key="5">
    <source>
        <dbReference type="SMART" id="SM00822"/>
    </source>
</evidence>
<dbReference type="RefSeq" id="WP_170093358.1">
    <property type="nucleotide sequence ID" value="NZ_WOYG01000001.1"/>
</dbReference>
<evidence type="ECO:0000256" key="3">
    <source>
        <dbReference type="RuleBase" id="RU000363"/>
    </source>
</evidence>
<name>A0A847U932_9EURY</name>
<organism evidence="6 7">
    <name type="scientific">Halomicrobium mukohataei</name>
    <dbReference type="NCBI Taxonomy" id="57705"/>
    <lineage>
        <taxon>Archaea</taxon>
        <taxon>Methanobacteriati</taxon>
        <taxon>Methanobacteriota</taxon>
        <taxon>Stenosarchaea group</taxon>
        <taxon>Halobacteria</taxon>
        <taxon>Halobacteriales</taxon>
        <taxon>Haloarculaceae</taxon>
        <taxon>Halomicrobium</taxon>
    </lineage>
</organism>
<keyword evidence="4" id="KW-0472">Membrane</keyword>
<dbReference type="InterPro" id="IPR002347">
    <property type="entry name" value="SDR_fam"/>
</dbReference>
<keyword evidence="4" id="KW-1133">Transmembrane helix</keyword>
<protein>
    <submittedName>
        <fullName evidence="6">SDR family NAD(P)-dependent oxidoreductase</fullName>
    </submittedName>
</protein>
<dbReference type="SUPFAM" id="SSF51735">
    <property type="entry name" value="NAD(P)-binding Rossmann-fold domains"/>
    <property type="match status" value="1"/>
</dbReference>
<reference evidence="6" key="1">
    <citation type="submission" date="2019-12" db="EMBL/GenBank/DDBJ databases">
        <title>Whole-genome sequence of Halomicrobium mukohataei pws1.</title>
        <authorList>
            <person name="Verma D.K."/>
            <person name="Gopal K."/>
            <person name="Prasad E.S."/>
        </authorList>
    </citation>
    <scope>NUCLEOTIDE SEQUENCE</scope>
    <source>
        <strain evidence="6">Pws1</strain>
    </source>
</reference>
<dbReference type="AlphaFoldDB" id="A0A847U932"/>
<dbReference type="PANTHER" id="PTHR44196:SF2">
    <property type="entry name" value="SHORT-CHAIN DEHYDROGENASE-RELATED"/>
    <property type="match status" value="1"/>
</dbReference>
<dbReference type="InterPro" id="IPR036291">
    <property type="entry name" value="NAD(P)-bd_dom_sf"/>
</dbReference>
<dbReference type="PIRSF" id="PIRSF000126">
    <property type="entry name" value="11-beta-HSD1"/>
    <property type="match status" value="1"/>
</dbReference>
<evidence type="ECO:0000313" key="6">
    <source>
        <dbReference type="EMBL" id="NLV09509.1"/>
    </source>
</evidence>
<dbReference type="Pfam" id="PF00106">
    <property type="entry name" value="adh_short"/>
    <property type="match status" value="1"/>
</dbReference>
<keyword evidence="2" id="KW-0560">Oxidoreductase</keyword>
<sequence>MTSERETAGTALITGASAGIGAALAREFARHGHDLVLVARRAARLESLAADLERYGVTTHVVAMDLAADDAPDRLWATLADRGIAVQTLVNNVGVGTHGPFAESDPDEERTQLRLNVSVLVELTRKFLDGRDAGQVLNVGSVAGFVPGAYMAGYYASKAYVNSFSQALAAEHRDSAVDVTVLCPGPTETEFQERAGMGDSAVGRTLCDTPERVARAGYRGLQRGEAVVVPGLAMTVLVGLLSFVPRPLQRWGSRLVNGNR</sequence>
<dbReference type="PRINTS" id="PR00081">
    <property type="entry name" value="GDHRDH"/>
</dbReference>
<accession>A0A847U932</accession>
<dbReference type="SMART" id="SM00822">
    <property type="entry name" value="PKS_KR"/>
    <property type="match status" value="1"/>
</dbReference>
<feature type="domain" description="Ketoreductase" evidence="5">
    <location>
        <begin position="9"/>
        <end position="189"/>
    </location>
</feature>
<evidence type="ECO:0000256" key="2">
    <source>
        <dbReference type="ARBA" id="ARBA00023002"/>
    </source>
</evidence>
<comment type="similarity">
    <text evidence="1 3">Belongs to the short-chain dehydrogenases/reductases (SDR) family.</text>
</comment>
<proteinExistence type="inferred from homology"/>
<keyword evidence="4" id="KW-0812">Transmembrane</keyword>
<dbReference type="GO" id="GO:0016020">
    <property type="term" value="C:membrane"/>
    <property type="evidence" value="ECO:0007669"/>
    <property type="project" value="TreeGrafter"/>
</dbReference>
<evidence type="ECO:0000313" key="7">
    <source>
        <dbReference type="Proteomes" id="UP000608662"/>
    </source>
</evidence>
<gene>
    <name evidence="6" type="ORF">GOC74_06165</name>
</gene>
<dbReference type="Gene3D" id="3.40.50.720">
    <property type="entry name" value="NAD(P)-binding Rossmann-like Domain"/>
    <property type="match status" value="1"/>
</dbReference>
<dbReference type="EMBL" id="WOYG01000001">
    <property type="protein sequence ID" value="NLV09509.1"/>
    <property type="molecule type" value="Genomic_DNA"/>
</dbReference>
<dbReference type="PRINTS" id="PR00080">
    <property type="entry name" value="SDRFAMILY"/>
</dbReference>